<organism evidence="2">
    <name type="scientific">marine sediment metagenome</name>
    <dbReference type="NCBI Taxonomy" id="412755"/>
    <lineage>
        <taxon>unclassified sequences</taxon>
        <taxon>metagenomes</taxon>
        <taxon>ecological metagenomes</taxon>
    </lineage>
</organism>
<feature type="region of interest" description="Disordered" evidence="1">
    <location>
        <begin position="385"/>
        <end position="411"/>
    </location>
</feature>
<protein>
    <submittedName>
        <fullName evidence="2">Uncharacterized protein</fullName>
    </submittedName>
</protein>
<evidence type="ECO:0000313" key="2">
    <source>
        <dbReference type="EMBL" id="KKM02842.1"/>
    </source>
</evidence>
<name>A0A0F9HI91_9ZZZZ</name>
<proteinExistence type="predicted"/>
<dbReference type="AlphaFoldDB" id="A0A0F9HI91"/>
<gene>
    <name evidence="2" type="ORF">LCGC14_1780410</name>
</gene>
<dbReference type="EMBL" id="LAZR01016827">
    <property type="protein sequence ID" value="KKM02842.1"/>
    <property type="molecule type" value="Genomic_DNA"/>
</dbReference>
<reference evidence="2" key="1">
    <citation type="journal article" date="2015" name="Nature">
        <title>Complex archaea that bridge the gap between prokaryotes and eukaryotes.</title>
        <authorList>
            <person name="Spang A."/>
            <person name="Saw J.H."/>
            <person name="Jorgensen S.L."/>
            <person name="Zaremba-Niedzwiedzka K."/>
            <person name="Martijn J."/>
            <person name="Lind A.E."/>
            <person name="van Eijk R."/>
            <person name="Schleper C."/>
            <person name="Guy L."/>
            <person name="Ettema T.J."/>
        </authorList>
    </citation>
    <scope>NUCLEOTIDE SEQUENCE</scope>
</reference>
<sequence length="411" mass="45175">METENQLEVPKFQLRRDGNNALIATDPSLGDYASALGHKADEIAKQDPLVPPARVVEMLREVDLPPEADPLNDTRLVRLGAAASQGAAVSSRQELYPKNMEPARALKLSQGALVGSRVLTIEQIHQRVSSRYPLATPLPGRPKLDRLLEDVGLQLAWSADAGRDGAYVSTARSVLSVTNISSTVPRYPTISTGRRTPTPSFRPAYVDPEVAEARQFEDRLRYAEKNGSFLAMTVKPNLHDRAQHELTTRFAVKPVDLEAVFIEALHQAADEVGADWRVVIAADAAPPNSSDWHNLNQLIAGKVIPQVEQALTDGDKTILAYHANWLARYGQVPMLSRVYEAVQADKVHGVWLLLPASSQTEMPLMNGQAVPVITNNQWAAIPDGWCQNRHRSDGQRQRGGDDPLEQPRGDT</sequence>
<accession>A0A0F9HI91</accession>
<evidence type="ECO:0000256" key="1">
    <source>
        <dbReference type="SAM" id="MobiDB-lite"/>
    </source>
</evidence>
<comment type="caution">
    <text evidence="2">The sequence shown here is derived from an EMBL/GenBank/DDBJ whole genome shotgun (WGS) entry which is preliminary data.</text>
</comment>
<feature type="compositionally biased region" description="Basic and acidic residues" evidence="1">
    <location>
        <begin position="390"/>
        <end position="411"/>
    </location>
</feature>